<keyword evidence="10" id="KW-1185">Reference proteome</keyword>
<dbReference type="Pfam" id="PF03106">
    <property type="entry name" value="WRKY"/>
    <property type="match status" value="1"/>
</dbReference>
<evidence type="ECO:0000256" key="6">
    <source>
        <dbReference type="SAM" id="Coils"/>
    </source>
</evidence>
<comment type="caution">
    <text evidence="9">The sequence shown here is derived from an EMBL/GenBank/DDBJ whole genome shotgun (WGS) entry which is preliminary data.</text>
</comment>
<dbReference type="Proteomes" id="UP001222027">
    <property type="component" value="Unassembled WGS sequence"/>
</dbReference>
<evidence type="ECO:0000256" key="3">
    <source>
        <dbReference type="ARBA" id="ARBA00023125"/>
    </source>
</evidence>
<feature type="region of interest" description="Disordered" evidence="7">
    <location>
        <begin position="422"/>
        <end position="455"/>
    </location>
</feature>
<evidence type="ECO:0000256" key="5">
    <source>
        <dbReference type="ARBA" id="ARBA00023242"/>
    </source>
</evidence>
<dbReference type="PANTHER" id="PTHR31429">
    <property type="entry name" value="WRKY TRANSCRIPTION FACTOR 36-RELATED"/>
    <property type="match status" value="1"/>
</dbReference>
<dbReference type="AlphaFoldDB" id="A0AAV8QI80"/>
<organism evidence="9 10">
    <name type="scientific">Ensete ventricosum</name>
    <name type="common">Abyssinian banana</name>
    <name type="synonym">Musa ensete</name>
    <dbReference type="NCBI Taxonomy" id="4639"/>
    <lineage>
        <taxon>Eukaryota</taxon>
        <taxon>Viridiplantae</taxon>
        <taxon>Streptophyta</taxon>
        <taxon>Embryophyta</taxon>
        <taxon>Tracheophyta</taxon>
        <taxon>Spermatophyta</taxon>
        <taxon>Magnoliopsida</taxon>
        <taxon>Liliopsida</taxon>
        <taxon>Zingiberales</taxon>
        <taxon>Musaceae</taxon>
        <taxon>Ensete</taxon>
    </lineage>
</organism>
<protein>
    <recommendedName>
        <fullName evidence="8">WRKY domain-containing protein</fullName>
    </recommendedName>
</protein>
<comment type="subcellular location">
    <subcellularLocation>
        <location evidence="1">Nucleus</location>
    </subcellularLocation>
</comment>
<feature type="domain" description="WRKY" evidence="8">
    <location>
        <begin position="230"/>
        <end position="296"/>
    </location>
</feature>
<evidence type="ECO:0000259" key="8">
    <source>
        <dbReference type="PROSITE" id="PS50811"/>
    </source>
</evidence>
<keyword evidence="3" id="KW-0238">DNA-binding</keyword>
<evidence type="ECO:0000256" key="4">
    <source>
        <dbReference type="ARBA" id="ARBA00023163"/>
    </source>
</evidence>
<dbReference type="GO" id="GO:0003700">
    <property type="term" value="F:DNA-binding transcription factor activity"/>
    <property type="evidence" value="ECO:0007669"/>
    <property type="project" value="InterPro"/>
</dbReference>
<evidence type="ECO:0000313" key="9">
    <source>
        <dbReference type="EMBL" id="KAJ8510811.1"/>
    </source>
</evidence>
<reference evidence="9 10" key="1">
    <citation type="submission" date="2022-12" db="EMBL/GenBank/DDBJ databases">
        <title>Chromosome-scale assembly of the Ensete ventricosum genome.</title>
        <authorList>
            <person name="Dussert Y."/>
            <person name="Stocks J."/>
            <person name="Wendawek A."/>
            <person name="Woldeyes F."/>
            <person name="Nichols R.A."/>
            <person name="Borrell J.S."/>
        </authorList>
    </citation>
    <scope>NUCLEOTIDE SEQUENCE [LARGE SCALE GENOMIC DNA]</scope>
    <source>
        <strain evidence="10">cv. Maze</strain>
        <tissue evidence="9">Seeds</tissue>
    </source>
</reference>
<feature type="compositionally biased region" description="Low complexity" evidence="7">
    <location>
        <begin position="437"/>
        <end position="446"/>
    </location>
</feature>
<feature type="compositionally biased region" description="Polar residues" evidence="7">
    <location>
        <begin position="206"/>
        <end position="216"/>
    </location>
</feature>
<feature type="compositionally biased region" description="Low complexity" evidence="7">
    <location>
        <begin position="174"/>
        <end position="186"/>
    </location>
</feature>
<dbReference type="PROSITE" id="PS50811">
    <property type="entry name" value="WRKY"/>
    <property type="match status" value="1"/>
</dbReference>
<evidence type="ECO:0000256" key="2">
    <source>
        <dbReference type="ARBA" id="ARBA00023015"/>
    </source>
</evidence>
<gene>
    <name evidence="9" type="ORF">OPV22_001245</name>
</gene>
<dbReference type="EMBL" id="JAQQAF010000001">
    <property type="protein sequence ID" value="KAJ8510811.1"/>
    <property type="molecule type" value="Genomic_DNA"/>
</dbReference>
<dbReference type="SMART" id="SM00774">
    <property type="entry name" value="WRKY"/>
    <property type="match status" value="1"/>
</dbReference>
<feature type="compositionally biased region" description="Basic and acidic residues" evidence="7">
    <location>
        <begin position="164"/>
        <end position="173"/>
    </location>
</feature>
<dbReference type="GO" id="GO:0043565">
    <property type="term" value="F:sequence-specific DNA binding"/>
    <property type="evidence" value="ECO:0007669"/>
    <property type="project" value="InterPro"/>
</dbReference>
<feature type="coiled-coil region" evidence="6">
    <location>
        <begin position="88"/>
        <end position="122"/>
    </location>
</feature>
<feature type="region of interest" description="Disordered" evidence="7">
    <location>
        <begin position="146"/>
        <end position="189"/>
    </location>
</feature>
<keyword evidence="5" id="KW-0539">Nucleus</keyword>
<evidence type="ECO:0000313" key="10">
    <source>
        <dbReference type="Proteomes" id="UP001222027"/>
    </source>
</evidence>
<keyword evidence="6" id="KW-0175">Coiled coil</keyword>
<dbReference type="FunFam" id="2.20.25.80:FF:000002">
    <property type="entry name" value="probable WRKY transcription factor 31"/>
    <property type="match status" value="1"/>
</dbReference>
<evidence type="ECO:0000256" key="7">
    <source>
        <dbReference type="SAM" id="MobiDB-lite"/>
    </source>
</evidence>
<feature type="region of interest" description="Disordered" evidence="7">
    <location>
        <begin position="199"/>
        <end position="218"/>
    </location>
</feature>
<dbReference type="GO" id="GO:0005634">
    <property type="term" value="C:nucleus"/>
    <property type="evidence" value="ECO:0007669"/>
    <property type="project" value="UniProtKB-SubCell"/>
</dbReference>
<dbReference type="InterPro" id="IPR044810">
    <property type="entry name" value="WRKY_plant"/>
</dbReference>
<keyword evidence="4" id="KW-0804">Transcription</keyword>
<dbReference type="Gene3D" id="2.20.25.80">
    <property type="entry name" value="WRKY domain"/>
    <property type="match status" value="1"/>
</dbReference>
<dbReference type="PANTHER" id="PTHR31429:SF59">
    <property type="entry name" value="WRKY TRANSCRIPTION FACTOR 47-RELATED"/>
    <property type="match status" value="1"/>
</dbReference>
<dbReference type="SUPFAM" id="SSF118290">
    <property type="entry name" value="WRKY DNA-binding domain"/>
    <property type="match status" value="1"/>
</dbReference>
<evidence type="ECO:0000256" key="1">
    <source>
        <dbReference type="ARBA" id="ARBA00004123"/>
    </source>
</evidence>
<keyword evidence="2" id="KW-0805">Transcription regulation</keyword>
<dbReference type="InterPro" id="IPR003657">
    <property type="entry name" value="WRKY_dom"/>
</dbReference>
<sequence>MNRPVPETMLLCLGDDMESTNPIKEVDFFSQNRRQDVAQGRQGDAEESPAHGAAAYVHTGLDLLTVNSQATQEEEKPKNKLTTLRIELIRLSDENRRLRSMMDQLTQSYTALQSQLLQVMRQREYEICPTQVGKICVSVPEGESSAHQFMQPHPTRKWSINGSSKDDDDRERSSSLNISSNDHSIIPSAERVDVFSEGINSPMPMQESSGADTSSDVPRRRARVSVRARSNAPVIGDGCQWRKYGQKMAKGNPCPRAYYRCTMAIGCPVRKQVQRCAEDKTVLVATYEGSHNHPLPPAAKALANTTSAAAAMLLSGSTGSGGFLNPFPRASTMAPLSAFPTVALGPTQSVNPLQQLRHAHPAAVPLPMPLFMHGHPQKPPQALQVGLQRGPMVDTVTAAITTDPNFTAALAAAITSIMGSAPRSAAGAGAGGGHGVSSGPHVVPGSPQLPHHLLY</sequence>
<proteinExistence type="predicted"/>
<dbReference type="InterPro" id="IPR036576">
    <property type="entry name" value="WRKY_dom_sf"/>
</dbReference>
<name>A0AAV8QI80_ENSVE</name>
<accession>A0AAV8QI80</accession>